<comment type="similarity">
    <text evidence="2 10">Belongs to the peptidase M1 family.</text>
</comment>
<feature type="chain" id="PRO_5046096934" description="Aminopeptidase" evidence="11">
    <location>
        <begin position="17"/>
        <end position="917"/>
    </location>
</feature>
<evidence type="ECO:0000256" key="4">
    <source>
        <dbReference type="ARBA" id="ARBA00022670"/>
    </source>
</evidence>
<name>A0ABM3MQA7_GALME</name>
<organism evidence="15 16">
    <name type="scientific">Galleria mellonella</name>
    <name type="common">Greater wax moth</name>
    <dbReference type="NCBI Taxonomy" id="7137"/>
    <lineage>
        <taxon>Eukaryota</taxon>
        <taxon>Metazoa</taxon>
        <taxon>Ecdysozoa</taxon>
        <taxon>Arthropoda</taxon>
        <taxon>Hexapoda</taxon>
        <taxon>Insecta</taxon>
        <taxon>Pterygota</taxon>
        <taxon>Neoptera</taxon>
        <taxon>Endopterygota</taxon>
        <taxon>Lepidoptera</taxon>
        <taxon>Glossata</taxon>
        <taxon>Ditrysia</taxon>
        <taxon>Pyraloidea</taxon>
        <taxon>Pyralidae</taxon>
        <taxon>Galleriinae</taxon>
        <taxon>Galleria</taxon>
    </lineage>
</organism>
<dbReference type="Gene3D" id="1.10.390.10">
    <property type="entry name" value="Neutral Protease Domain 2"/>
    <property type="match status" value="1"/>
</dbReference>
<evidence type="ECO:0000256" key="9">
    <source>
        <dbReference type="ARBA" id="ARBA00023288"/>
    </source>
</evidence>
<dbReference type="CDD" id="cd09601">
    <property type="entry name" value="M1_APN-Q_like"/>
    <property type="match status" value="1"/>
</dbReference>
<dbReference type="SUPFAM" id="SSF55486">
    <property type="entry name" value="Metalloproteases ('zincins'), catalytic domain"/>
    <property type="match status" value="1"/>
</dbReference>
<dbReference type="InterPro" id="IPR027268">
    <property type="entry name" value="Peptidase_M4/M1_CTD_sf"/>
</dbReference>
<evidence type="ECO:0000256" key="5">
    <source>
        <dbReference type="ARBA" id="ARBA00022723"/>
    </source>
</evidence>
<evidence type="ECO:0000256" key="8">
    <source>
        <dbReference type="ARBA" id="ARBA00023049"/>
    </source>
</evidence>
<evidence type="ECO:0000259" key="12">
    <source>
        <dbReference type="Pfam" id="PF01433"/>
    </source>
</evidence>
<evidence type="ECO:0000313" key="16">
    <source>
        <dbReference type="RefSeq" id="XP_052753557.1"/>
    </source>
</evidence>
<dbReference type="InterPro" id="IPR050344">
    <property type="entry name" value="Peptidase_M1_aminopeptidases"/>
</dbReference>
<keyword evidence="8 10" id="KW-0482">Metalloprotease</keyword>
<dbReference type="Gene3D" id="2.60.40.1910">
    <property type="match status" value="1"/>
</dbReference>
<gene>
    <name evidence="16" type="primary">LOC113511337</name>
</gene>
<dbReference type="Pfam" id="PF01433">
    <property type="entry name" value="Peptidase_M1"/>
    <property type="match status" value="1"/>
</dbReference>
<proteinExistence type="inferred from homology"/>
<comment type="subcellular location">
    <subcellularLocation>
        <location evidence="1">Cell membrane</location>
        <topology evidence="1">Lipid-anchor</topology>
        <topology evidence="1">GPI-anchor</topology>
    </subcellularLocation>
</comment>
<keyword evidence="3" id="KW-0325">Glycoprotein</keyword>
<evidence type="ECO:0000256" key="3">
    <source>
        <dbReference type="ARBA" id="ARBA00022622"/>
    </source>
</evidence>
<dbReference type="GeneID" id="113511337"/>
<dbReference type="InterPro" id="IPR042097">
    <property type="entry name" value="Aminopeptidase_N-like_N_sf"/>
</dbReference>
<feature type="domain" description="Peptidase M1 membrane alanine aminopeptidase" evidence="12">
    <location>
        <begin position="247"/>
        <end position="479"/>
    </location>
</feature>
<evidence type="ECO:0000256" key="10">
    <source>
        <dbReference type="RuleBase" id="RU364040"/>
    </source>
</evidence>
<dbReference type="InterPro" id="IPR034016">
    <property type="entry name" value="M1_APN-typ"/>
</dbReference>
<dbReference type="Gene3D" id="2.60.40.1730">
    <property type="entry name" value="tricorn interacting facor f3 domain"/>
    <property type="match status" value="1"/>
</dbReference>
<sequence>MERLLILFLFIGVAFCDPSYRLSTPIKPSAYNIRISPIFDSPEPVAFDGEVTIIFRTDTPINQIQLHSSDLNFTTTDITLTPSIAITSLSFNETLQFAFINLASDLQANIDYSLTIVYRGPVRTDLYGFYGGIYTENGQRKWVGATQMEPTHARQTFPCFDEPQLKATFTIALDRPANYTTVSNMKRESTTDLPNGYQRDLYYPTPIMSTYLVAFAVSQFVLANQSPNPSRSVGIYVRPDAANQTDFTYEFAVKVVDRLGEYFNVDYFATNPNLKLDHIGLPDFNAGAMENWGLVTYRESLVLYIPEDSSAYYKYRVAQIVAHETTHMWFGNLVTCHWWSDAWLNEGFANYFQDYITSLIEPEIRSDNILVTGSVYSAYNADESPSATPISNPNVYTPSQISGNFGTITYQKGGSVIRMMHHLIGDEAFRAGLNSYLTNSRLSSGYPEQLYAGLNTGVQTYDSLAAYPGFNISGVMGSWISQPGHPVLEVNVDYANKTATLTQRRFYSNSSHQSDEIYQIPITYTISDSIDFTNTKPAFILGDRSIQIDLNITENSWVLFNIQETGLYRVNYDDASWNRIANALKGEDRLKIHNLNRAKIVNDLFAFYFADEIPFERLYSVIEYLALEDDYSVWLAALSGLKKLRSRYLGSDVLGDLERTALQLARHAINELGYHPRETDDFESLRNRLELLEFACDVGDAECIQHTVALFRGLVDNNVEVPASIRSVVYCNGLRQGVAGDYDYLWNRMLTTNVANEERTILDVLGCTSNKEKIVSNIFSYLTSVLEEDRKIKTQDLSTPLSSVLRTYSNLETVLEAFSCSEWRPGYSLLNSVISTIANALRTDSDFEKFEERLQSTGCQESEINSGRNAVNSIKTTLEWADDHKNEILAQLRNKGITTLPSYILLIAISALATLFV</sequence>
<keyword evidence="15" id="KW-1185">Reference proteome</keyword>
<evidence type="ECO:0000259" key="13">
    <source>
        <dbReference type="Pfam" id="PF11838"/>
    </source>
</evidence>
<evidence type="ECO:0000256" key="6">
    <source>
        <dbReference type="ARBA" id="ARBA00022801"/>
    </source>
</evidence>
<keyword evidence="3" id="KW-0472">Membrane</keyword>
<dbReference type="InterPro" id="IPR024571">
    <property type="entry name" value="ERAP1-like_C_dom"/>
</dbReference>
<dbReference type="InterPro" id="IPR014782">
    <property type="entry name" value="Peptidase_M1_dom"/>
</dbReference>
<dbReference type="EC" id="3.4.11.-" evidence="10"/>
<dbReference type="InterPro" id="IPR045357">
    <property type="entry name" value="Aminopeptidase_N-like_N"/>
</dbReference>
<dbReference type="Gene3D" id="1.25.50.20">
    <property type="match status" value="1"/>
</dbReference>
<keyword evidence="6 10" id="KW-0378">Hydrolase</keyword>
<evidence type="ECO:0000256" key="7">
    <source>
        <dbReference type="ARBA" id="ARBA00022833"/>
    </source>
</evidence>
<evidence type="ECO:0000256" key="11">
    <source>
        <dbReference type="SAM" id="SignalP"/>
    </source>
</evidence>
<dbReference type="PRINTS" id="PR00756">
    <property type="entry name" value="ALADIPTASE"/>
</dbReference>
<keyword evidence="3" id="KW-0336">GPI-anchor</keyword>
<keyword evidence="4 10" id="KW-0645">Protease</keyword>
<keyword evidence="9" id="KW-0449">Lipoprotein</keyword>
<keyword evidence="10" id="KW-0031">Aminopeptidase</keyword>
<keyword evidence="5 10" id="KW-0479">Metal-binding</keyword>
<dbReference type="RefSeq" id="XP_052753557.1">
    <property type="nucleotide sequence ID" value="XM_052897597.1"/>
</dbReference>
<dbReference type="SUPFAM" id="SSF63737">
    <property type="entry name" value="Leukotriene A4 hydrolase N-terminal domain"/>
    <property type="match status" value="1"/>
</dbReference>
<dbReference type="PANTHER" id="PTHR11533">
    <property type="entry name" value="PROTEASE M1 ZINC METALLOPROTEASE"/>
    <property type="match status" value="1"/>
</dbReference>
<feature type="domain" description="Aminopeptidase N-like N-terminal" evidence="14">
    <location>
        <begin position="27"/>
        <end position="212"/>
    </location>
</feature>
<feature type="domain" description="ERAP1-like C-terminal" evidence="13">
    <location>
        <begin position="557"/>
        <end position="856"/>
    </location>
</feature>
<comment type="cofactor">
    <cofactor evidence="10">
        <name>Zn(2+)</name>
        <dbReference type="ChEBI" id="CHEBI:29105"/>
    </cofactor>
    <text evidence="10">Binds 1 zinc ion per subunit.</text>
</comment>
<keyword evidence="7 10" id="KW-0862">Zinc</keyword>
<dbReference type="Pfam" id="PF11838">
    <property type="entry name" value="ERAP1_C"/>
    <property type="match status" value="1"/>
</dbReference>
<dbReference type="PANTHER" id="PTHR11533:SF301">
    <property type="entry name" value="AMINOPEPTIDASE"/>
    <property type="match status" value="1"/>
</dbReference>
<evidence type="ECO:0000256" key="2">
    <source>
        <dbReference type="ARBA" id="ARBA00010136"/>
    </source>
</evidence>
<keyword evidence="11" id="KW-0732">Signal</keyword>
<reference evidence="16" key="1">
    <citation type="submission" date="2025-08" db="UniProtKB">
        <authorList>
            <consortium name="RefSeq"/>
        </authorList>
    </citation>
    <scope>IDENTIFICATION</scope>
    <source>
        <tissue evidence="16">Whole larvae</tissue>
    </source>
</reference>
<protein>
    <recommendedName>
        <fullName evidence="10">Aminopeptidase</fullName>
        <ecNumber evidence="10">3.4.11.-</ecNumber>
    </recommendedName>
</protein>
<accession>A0ABM3MQA7</accession>
<evidence type="ECO:0000313" key="15">
    <source>
        <dbReference type="Proteomes" id="UP001652740"/>
    </source>
</evidence>
<dbReference type="Proteomes" id="UP001652740">
    <property type="component" value="Unplaced"/>
</dbReference>
<evidence type="ECO:0000256" key="1">
    <source>
        <dbReference type="ARBA" id="ARBA00004609"/>
    </source>
</evidence>
<evidence type="ECO:0000259" key="14">
    <source>
        <dbReference type="Pfam" id="PF17900"/>
    </source>
</evidence>
<feature type="signal peptide" evidence="11">
    <location>
        <begin position="1"/>
        <end position="16"/>
    </location>
</feature>
<dbReference type="Pfam" id="PF17900">
    <property type="entry name" value="Peptidase_M1_N"/>
    <property type="match status" value="1"/>
</dbReference>
<dbReference type="InterPro" id="IPR001930">
    <property type="entry name" value="Peptidase_M1"/>
</dbReference>